<organism evidence="2 3">
    <name type="scientific">Lineolata rhizophorae</name>
    <dbReference type="NCBI Taxonomy" id="578093"/>
    <lineage>
        <taxon>Eukaryota</taxon>
        <taxon>Fungi</taxon>
        <taxon>Dikarya</taxon>
        <taxon>Ascomycota</taxon>
        <taxon>Pezizomycotina</taxon>
        <taxon>Dothideomycetes</taxon>
        <taxon>Dothideomycetes incertae sedis</taxon>
        <taxon>Lineolatales</taxon>
        <taxon>Lineolataceae</taxon>
        <taxon>Lineolata</taxon>
    </lineage>
</organism>
<accession>A0A6A6NS11</accession>
<gene>
    <name evidence="2" type="ORF">BDY21DRAFT_353116</name>
</gene>
<reference evidence="2" key="1">
    <citation type="journal article" date="2020" name="Stud. Mycol.">
        <title>101 Dothideomycetes genomes: a test case for predicting lifestyles and emergence of pathogens.</title>
        <authorList>
            <person name="Haridas S."/>
            <person name="Albert R."/>
            <person name="Binder M."/>
            <person name="Bloem J."/>
            <person name="Labutti K."/>
            <person name="Salamov A."/>
            <person name="Andreopoulos B."/>
            <person name="Baker S."/>
            <person name="Barry K."/>
            <person name="Bills G."/>
            <person name="Bluhm B."/>
            <person name="Cannon C."/>
            <person name="Castanera R."/>
            <person name="Culley D."/>
            <person name="Daum C."/>
            <person name="Ezra D."/>
            <person name="Gonzalez J."/>
            <person name="Henrissat B."/>
            <person name="Kuo A."/>
            <person name="Liang C."/>
            <person name="Lipzen A."/>
            <person name="Lutzoni F."/>
            <person name="Magnuson J."/>
            <person name="Mondo S."/>
            <person name="Nolan M."/>
            <person name="Ohm R."/>
            <person name="Pangilinan J."/>
            <person name="Park H.-J."/>
            <person name="Ramirez L."/>
            <person name="Alfaro M."/>
            <person name="Sun H."/>
            <person name="Tritt A."/>
            <person name="Yoshinaga Y."/>
            <person name="Zwiers L.-H."/>
            <person name="Turgeon B."/>
            <person name="Goodwin S."/>
            <person name="Spatafora J."/>
            <person name="Crous P."/>
            <person name="Grigoriev I."/>
        </authorList>
    </citation>
    <scope>NUCLEOTIDE SEQUENCE</scope>
    <source>
        <strain evidence="2">ATCC 16933</strain>
    </source>
</reference>
<evidence type="ECO:0000256" key="1">
    <source>
        <dbReference type="SAM" id="Phobius"/>
    </source>
</evidence>
<keyword evidence="1" id="KW-1133">Transmembrane helix</keyword>
<name>A0A6A6NS11_9PEZI</name>
<keyword evidence="3" id="KW-1185">Reference proteome</keyword>
<keyword evidence="1" id="KW-0472">Membrane</keyword>
<keyword evidence="1" id="KW-0812">Transmembrane</keyword>
<evidence type="ECO:0000313" key="3">
    <source>
        <dbReference type="Proteomes" id="UP000799766"/>
    </source>
</evidence>
<protein>
    <submittedName>
        <fullName evidence="2">Uncharacterized protein</fullName>
    </submittedName>
</protein>
<dbReference type="AlphaFoldDB" id="A0A6A6NS11"/>
<evidence type="ECO:0000313" key="2">
    <source>
        <dbReference type="EMBL" id="KAF2454509.1"/>
    </source>
</evidence>
<dbReference type="EMBL" id="MU001691">
    <property type="protein sequence ID" value="KAF2454509.1"/>
    <property type="molecule type" value="Genomic_DNA"/>
</dbReference>
<feature type="transmembrane region" description="Helical" evidence="1">
    <location>
        <begin position="12"/>
        <end position="33"/>
    </location>
</feature>
<dbReference type="Proteomes" id="UP000799766">
    <property type="component" value="Unassembled WGS sequence"/>
</dbReference>
<feature type="transmembrane region" description="Helical" evidence="1">
    <location>
        <begin position="45"/>
        <end position="69"/>
    </location>
</feature>
<proteinExistence type="predicted"/>
<sequence>MEPWVGGGGGSFLFLAITTLAGILALINTSGNGVSESGRLVSAQLVLISFLAGRFRAIYPFVFLVQAAYSVTNQSRSL</sequence>